<sequence length="452" mass="50350">MSLLIIWLVCLLHADVLLAQDANDTLESSADDAEHAAAEAGKVRIAATVAAILEHYKQADPVGIPIVQVPDPLETPDMDKSLGMANLKMMQVKAYGLSKFRIVSVEVDAKLAQLNLGVNLDEMVVRGNYQLSSFFSKANGPFTVLLKKVFVKATATLAVDSQGHLATDRITMDMTFGDMSMDFQNLGFLGSVFQGIINSSPHLVFDSMKPFMVQKVDQDARAAIDKMLDEKLGDRRLPNSITPVDTAIAMMRKMVREKGFDPYHLSNFNRTMGAFSVHLTNTWIYGVSNFYRVGNITVSMFNNTAGLRFQLGTQQISGSTQWEVGVALMSRIGHVQFSVQHLRVTVEAHQPLDTRQRIKITDLQLDLGNIQVRSDGAGTLDYVMEFGVNVLPNLLRYQIMDAIEGPLMQRGQELFNNIDSEQFIKDFAQKYEETGKMEFDVGAFMKDLKFDI</sequence>
<dbReference type="GO" id="GO:0008289">
    <property type="term" value="F:lipid binding"/>
    <property type="evidence" value="ECO:0007669"/>
    <property type="project" value="InterPro"/>
</dbReference>
<dbReference type="Gene3D" id="3.15.10.30">
    <property type="entry name" value="Haemolymph juvenile hormone binding protein"/>
    <property type="match status" value="1"/>
</dbReference>
<dbReference type="STRING" id="30019.A0A0M4EQ93"/>
<evidence type="ECO:0000256" key="1">
    <source>
        <dbReference type="SAM" id="SignalP"/>
    </source>
</evidence>
<dbReference type="EMBL" id="CP012523">
    <property type="protein sequence ID" value="ALC38895.1"/>
    <property type="molecule type" value="Genomic_DNA"/>
</dbReference>
<dbReference type="Pfam" id="PF16984">
    <property type="entry name" value="Grp7_allergen"/>
    <property type="match status" value="1"/>
</dbReference>
<dbReference type="SMART" id="SM00700">
    <property type="entry name" value="JHBP"/>
    <property type="match status" value="1"/>
</dbReference>
<dbReference type="InterPro" id="IPR017943">
    <property type="entry name" value="Bactericidal_perm-incr_a/b_dom"/>
</dbReference>
<dbReference type="InterPro" id="IPR010562">
    <property type="entry name" value="Haemolymph_juvenile_hormone-bd"/>
</dbReference>
<keyword evidence="3" id="KW-1185">Reference proteome</keyword>
<dbReference type="OMA" id="VPDMKHS"/>
<dbReference type="Gene3D" id="3.15.10.50">
    <property type="match status" value="1"/>
</dbReference>
<dbReference type="SMR" id="A0A0M4EQ93"/>
<dbReference type="OrthoDB" id="6412801at2759"/>
<dbReference type="InterPro" id="IPR020234">
    <property type="entry name" value="Mite_allergen_group-7"/>
</dbReference>
<dbReference type="InterPro" id="IPR038606">
    <property type="entry name" value="To_sf"/>
</dbReference>
<protein>
    <submittedName>
        <fullName evidence="2">CG3246</fullName>
    </submittedName>
</protein>
<keyword evidence="1" id="KW-0732">Signal</keyword>
<dbReference type="Proteomes" id="UP000494163">
    <property type="component" value="Chromosome 2L"/>
</dbReference>
<feature type="chain" id="PRO_5005793708" evidence="1">
    <location>
        <begin position="20"/>
        <end position="452"/>
    </location>
</feature>
<accession>A0A0M4EQ93</accession>
<name>A0A0M4EQ93_DROBS</name>
<evidence type="ECO:0000313" key="3">
    <source>
        <dbReference type="Proteomes" id="UP000494163"/>
    </source>
</evidence>
<proteinExistence type="predicted"/>
<dbReference type="PANTHER" id="PTHR11008:SF13">
    <property type="entry name" value="FI04421P"/>
    <property type="match status" value="1"/>
</dbReference>
<dbReference type="PANTHER" id="PTHR11008">
    <property type="entry name" value="PROTEIN TAKEOUT-LIKE PROTEIN"/>
    <property type="match status" value="1"/>
</dbReference>
<reference evidence="2 3" key="1">
    <citation type="submission" date="2015-08" db="EMBL/GenBank/DDBJ databases">
        <title>Ancestral chromatin configuration constrains chromatin evolution on differentiating sex chromosomes in Drosophila.</title>
        <authorList>
            <person name="Zhou Q."/>
            <person name="Bachtrog D."/>
        </authorList>
    </citation>
    <scope>NUCLEOTIDE SEQUENCE [LARGE SCALE GENOMIC DNA]</scope>
    <source>
        <tissue evidence="2">Whole larvae</tissue>
    </source>
</reference>
<dbReference type="SUPFAM" id="SSF55394">
    <property type="entry name" value="Bactericidal permeability-increasing protein, BPI"/>
    <property type="match status" value="2"/>
</dbReference>
<dbReference type="AlphaFoldDB" id="A0A0M4EQ93"/>
<dbReference type="InterPro" id="IPR038602">
    <property type="entry name" value="Mite_allergen_7_sf"/>
</dbReference>
<organism evidence="2 3">
    <name type="scientific">Drosophila busckii</name>
    <name type="common">Fruit fly</name>
    <dbReference type="NCBI Taxonomy" id="30019"/>
    <lineage>
        <taxon>Eukaryota</taxon>
        <taxon>Metazoa</taxon>
        <taxon>Ecdysozoa</taxon>
        <taxon>Arthropoda</taxon>
        <taxon>Hexapoda</taxon>
        <taxon>Insecta</taxon>
        <taxon>Pterygota</taxon>
        <taxon>Neoptera</taxon>
        <taxon>Endopterygota</taxon>
        <taxon>Diptera</taxon>
        <taxon>Brachycera</taxon>
        <taxon>Muscomorpha</taxon>
        <taxon>Ephydroidea</taxon>
        <taxon>Drosophilidae</taxon>
        <taxon>Drosophila</taxon>
    </lineage>
</organism>
<dbReference type="Pfam" id="PF06585">
    <property type="entry name" value="JHBP"/>
    <property type="match status" value="1"/>
</dbReference>
<feature type="signal peptide" evidence="1">
    <location>
        <begin position="1"/>
        <end position="19"/>
    </location>
</feature>
<evidence type="ECO:0000313" key="2">
    <source>
        <dbReference type="EMBL" id="ALC38895.1"/>
    </source>
</evidence>
<gene>
    <name evidence="2" type="ORF">Dbus_chr2Lg980</name>
</gene>